<protein>
    <submittedName>
        <fullName evidence="1">Uncharacterized protein</fullName>
    </submittedName>
</protein>
<evidence type="ECO:0000313" key="1">
    <source>
        <dbReference type="EMBL" id="QHT36301.1"/>
    </source>
</evidence>
<accession>A0A6C0F615</accession>
<reference evidence="1" key="1">
    <citation type="journal article" date="2020" name="Nature">
        <title>Giant virus diversity and host interactions through global metagenomics.</title>
        <authorList>
            <person name="Schulz F."/>
            <person name="Roux S."/>
            <person name="Paez-Espino D."/>
            <person name="Jungbluth S."/>
            <person name="Walsh D.A."/>
            <person name="Denef V.J."/>
            <person name="McMahon K.D."/>
            <person name="Konstantinidis K.T."/>
            <person name="Eloe-Fadrosh E.A."/>
            <person name="Kyrpides N.C."/>
            <person name="Woyke T."/>
        </authorList>
    </citation>
    <scope>NUCLEOTIDE SEQUENCE</scope>
    <source>
        <strain evidence="1">GVMAG-M-3300009182-46</strain>
    </source>
</reference>
<name>A0A6C0F615_9ZZZZ</name>
<organism evidence="1">
    <name type="scientific">viral metagenome</name>
    <dbReference type="NCBI Taxonomy" id="1070528"/>
    <lineage>
        <taxon>unclassified sequences</taxon>
        <taxon>metagenomes</taxon>
        <taxon>organismal metagenomes</taxon>
    </lineage>
</organism>
<dbReference type="AlphaFoldDB" id="A0A6C0F615"/>
<sequence length="228" mass="25891">MTDLLASIRDKLSINFDRCIQGYHLVNSEPAKESIWENLNEQIFVESGCPVENKSCGSHSPGSDITCALGNISNKSAKYEGDMGAFNVSSYRLTTLCSNANCGNISEIILGINAKKNFQYYSIIVREETCEKYKYDWYLVPSDYPAFDPAIYEWVPMIGQRGQNRDKQVGWRTNLVGGSSMSITFSMSSQLWMSICVTEELKQYIVGSCISPKNRRYNYMQLHQMLEK</sequence>
<dbReference type="EMBL" id="MN739036">
    <property type="protein sequence ID" value="QHT36301.1"/>
    <property type="molecule type" value="Genomic_DNA"/>
</dbReference>
<proteinExistence type="predicted"/>